<proteinExistence type="predicted"/>
<name>A0AAE7RCU9_9HYPH</name>
<dbReference type="EMBL" id="CP049207">
    <property type="protein sequence ID" value="QTG03036.1"/>
    <property type="molecule type" value="Genomic_DNA"/>
</dbReference>
<dbReference type="InterPro" id="IPR037883">
    <property type="entry name" value="Knr4/Smi1-like_sf"/>
</dbReference>
<protein>
    <submittedName>
        <fullName evidence="3">SMI1/KNR4 family protein</fullName>
    </submittedName>
</protein>
<keyword evidence="5" id="KW-1185">Reference proteome</keyword>
<evidence type="ECO:0000313" key="5">
    <source>
        <dbReference type="Proteomes" id="UP000822331"/>
    </source>
</evidence>
<dbReference type="InterPro" id="IPR018958">
    <property type="entry name" value="Knr4/Smi1-like_dom"/>
</dbReference>
<dbReference type="KEGG" id="arui:G6M88_22005"/>
<feature type="domain" description="Knr4/Smi1-like" evidence="1">
    <location>
        <begin position="28"/>
        <end position="163"/>
    </location>
</feature>
<reference evidence="3" key="2">
    <citation type="submission" date="2020-02" db="EMBL/GenBank/DDBJ databases">
        <title>Unexpected conservation and global transmission of agrobacterial virulence plasmids.</title>
        <authorList>
            <person name="Weisberg A.J."/>
            <person name="Davis E.W. II"/>
            <person name="Tabima J.R."/>
            <person name="Belcher M.S."/>
            <person name="Miller M."/>
            <person name="Kuo C.-H."/>
            <person name="Loper J.E."/>
            <person name="Grunwald N.J."/>
            <person name="Putnam M.L."/>
            <person name="Chang J.H."/>
        </authorList>
    </citation>
    <scope>NUCLEOTIDE SEQUENCE</scope>
    <source>
        <strain evidence="3">W2/73</strain>
    </source>
</reference>
<dbReference type="Pfam" id="PF09346">
    <property type="entry name" value="SMI1_KNR4"/>
    <property type="match status" value="1"/>
</dbReference>
<accession>A0AAE7RCU9</accession>
<evidence type="ECO:0000313" key="4">
    <source>
        <dbReference type="Proteomes" id="UP000663912"/>
    </source>
</evidence>
<gene>
    <name evidence="2" type="ORF">G6L72_22100</name>
    <name evidence="3" type="ORF">G6M88_22005</name>
</gene>
<organism evidence="3 4">
    <name type="scientific">Agrobacterium rubi</name>
    <dbReference type="NCBI Taxonomy" id="28099"/>
    <lineage>
        <taxon>Bacteria</taxon>
        <taxon>Pseudomonadati</taxon>
        <taxon>Pseudomonadota</taxon>
        <taxon>Alphaproteobacteria</taxon>
        <taxon>Hyphomicrobiales</taxon>
        <taxon>Rhizobiaceae</taxon>
        <taxon>Rhizobium/Agrobacterium group</taxon>
        <taxon>Agrobacterium</taxon>
    </lineage>
</organism>
<dbReference type="Gene3D" id="3.40.1580.10">
    <property type="entry name" value="SMI1/KNR4-like"/>
    <property type="match status" value="1"/>
</dbReference>
<dbReference type="Proteomes" id="UP000822331">
    <property type="component" value="Unassembled WGS sequence"/>
</dbReference>
<evidence type="ECO:0000259" key="1">
    <source>
        <dbReference type="Pfam" id="PF09346"/>
    </source>
</evidence>
<sequence length="175" mass="19669">MSQIDDAIEVLKENCGFQVVSGTTWNDGDFSRFTELTGLAIPNQLADVLRRYGQSGTEYNDYFLVEDRDGGRFVHDVQVLISTFDIIAERHETFISRSVWEDQFTLPMVFFGSADSGHSYLLADGINPENNAVYFWQRATDPFGTGNNSKGITRLADSLTDFFLALTGLENLEKD</sequence>
<reference evidence="2 5" key="1">
    <citation type="journal article" date="2020" name="Science">
        <title>Unexpected conservation and global transmission of agrobacterial virulence plasmids.</title>
        <authorList>
            <person name="Weisberg A.J."/>
            <person name="Davis E.W. 2nd"/>
            <person name="Tabima J."/>
            <person name="Belcher M.S."/>
            <person name="Miller M."/>
            <person name="Kuo C.H."/>
            <person name="Loper J.E."/>
            <person name="Grunwald N.J."/>
            <person name="Putnam M.L."/>
            <person name="Chang J.H."/>
        </authorList>
    </citation>
    <scope>NUCLEOTIDE SEQUENCE [LARGE SCALE GENOMIC DNA]</scope>
    <source>
        <strain evidence="2 5">A19/93</strain>
    </source>
</reference>
<evidence type="ECO:0000313" key="2">
    <source>
        <dbReference type="EMBL" id="NTF39401.1"/>
    </source>
</evidence>
<dbReference type="SUPFAM" id="SSF160631">
    <property type="entry name" value="SMI1/KNR4-like"/>
    <property type="match status" value="1"/>
</dbReference>
<dbReference type="EMBL" id="JAAMCP010000012">
    <property type="protein sequence ID" value="NTF39401.1"/>
    <property type="molecule type" value="Genomic_DNA"/>
</dbReference>
<dbReference type="Proteomes" id="UP000663912">
    <property type="component" value="Chromosome 2"/>
</dbReference>
<dbReference type="RefSeq" id="WP_065699209.1">
    <property type="nucleotide sequence ID" value="NZ_CP049207.1"/>
</dbReference>
<evidence type="ECO:0000313" key="3">
    <source>
        <dbReference type="EMBL" id="QTG03036.1"/>
    </source>
</evidence>
<dbReference type="AlphaFoldDB" id="A0AAE7RCU9"/>